<evidence type="ECO:0000313" key="3">
    <source>
        <dbReference type="EMBL" id="OSG87984.1"/>
    </source>
</evidence>
<dbReference type="EMBL" id="LNKD01000001">
    <property type="protein sequence ID" value="OSG87984.1"/>
    <property type="molecule type" value="Genomic_DNA"/>
</dbReference>
<evidence type="ECO:0000313" key="2">
    <source>
        <dbReference type="EMBL" id="OQM58498.1"/>
    </source>
</evidence>
<organism evidence="1 7">
    <name type="scientific">Bifidobacterium adolescentis</name>
    <dbReference type="NCBI Taxonomy" id="1680"/>
    <lineage>
        <taxon>Bacteria</taxon>
        <taxon>Bacillati</taxon>
        <taxon>Actinomycetota</taxon>
        <taxon>Actinomycetes</taxon>
        <taxon>Bifidobacteriales</taxon>
        <taxon>Bifidobacteriaceae</taxon>
        <taxon>Bifidobacterium</taxon>
    </lineage>
</organism>
<reference evidence="9 10" key="2">
    <citation type="journal article" date="2016" name="Sci. Rep.">
        <title>Evaluation of genetic diversity among strains of the human gut commensal Bifidobacterium adolescentis.</title>
        <authorList>
            <person name="Duranti S."/>
            <person name="Milani C."/>
            <person name="Lugli G.A."/>
            <person name="Mancabelli L."/>
            <person name="Turroni F."/>
            <person name="Ferrario C."/>
            <person name="Mangifesta M."/>
            <person name="Viappiani A."/>
            <person name="Sanchez B."/>
            <person name="Margolles A."/>
            <person name="van Sinderen D."/>
            <person name="Ventura M."/>
        </authorList>
    </citation>
    <scope>NUCLEOTIDE SEQUENCE [LARGE SCALE GENOMIC DNA]</scope>
    <source>
        <strain evidence="3 10">487B</strain>
        <strain evidence="4 11">AD2-8</strain>
        <strain evidence="5 12">AL46-2</strain>
        <strain evidence="6 9">AL46-7</strain>
    </source>
</reference>
<dbReference type="EMBL" id="NAQF01000002">
    <property type="protein sequence ID" value="OQM58498.1"/>
    <property type="molecule type" value="Genomic_DNA"/>
</dbReference>
<evidence type="ECO:0000313" key="5">
    <source>
        <dbReference type="EMBL" id="OSG98253.1"/>
    </source>
</evidence>
<evidence type="ECO:0000313" key="4">
    <source>
        <dbReference type="EMBL" id="OSG95704.1"/>
    </source>
</evidence>
<evidence type="ECO:0000313" key="7">
    <source>
        <dbReference type="Proteomes" id="UP000095647"/>
    </source>
</evidence>
<proteinExistence type="predicted"/>
<evidence type="ECO:0000313" key="11">
    <source>
        <dbReference type="Proteomes" id="UP000193664"/>
    </source>
</evidence>
<dbReference type="Proteomes" id="UP000193377">
    <property type="component" value="Unassembled WGS sequence"/>
</dbReference>
<name>A0A173YD25_BIFAD</name>
<dbReference type="EMBL" id="CYYI01000003">
    <property type="protein sequence ID" value="CUN61056.1"/>
    <property type="molecule type" value="Genomic_DNA"/>
</dbReference>
<reference evidence="2 8" key="3">
    <citation type="submission" date="2017-03" db="EMBL/GenBank/DDBJ databases">
        <title>Maternal inheritance of bifidobacteria.</title>
        <authorList>
            <person name="Lugli G.A."/>
            <person name="Duranti S."/>
            <person name="Milani C."/>
            <person name="Mancabelli L."/>
        </authorList>
    </citation>
    <scope>NUCLEOTIDE SEQUENCE [LARGE SCALE GENOMIC DNA]</scope>
    <source>
        <strain evidence="2 8">1892B</strain>
    </source>
</reference>
<dbReference type="Proteomes" id="UP000095647">
    <property type="component" value="Unassembled WGS sequence"/>
</dbReference>
<reference evidence="1 7" key="1">
    <citation type="submission" date="2015-09" db="EMBL/GenBank/DDBJ databases">
        <authorList>
            <consortium name="Pathogen Informatics"/>
        </authorList>
    </citation>
    <scope>NUCLEOTIDE SEQUENCE [LARGE SCALE GENOMIC DNA]</scope>
    <source>
        <strain evidence="1 7">2789STDY5608824</strain>
    </source>
</reference>
<dbReference type="Proteomes" id="UP000193208">
    <property type="component" value="Unassembled WGS sequence"/>
</dbReference>
<dbReference type="EMBL" id="LNKI01000002">
    <property type="protein sequence ID" value="OSH00464.1"/>
    <property type="molecule type" value="Genomic_DNA"/>
</dbReference>
<evidence type="ECO:0000313" key="10">
    <source>
        <dbReference type="Proteomes" id="UP000193377"/>
    </source>
</evidence>
<accession>A0A173YD25</accession>
<evidence type="ECO:0000313" key="8">
    <source>
        <dbReference type="Proteomes" id="UP000192714"/>
    </source>
</evidence>
<evidence type="ECO:0000313" key="6">
    <source>
        <dbReference type="EMBL" id="OSH00464.1"/>
    </source>
</evidence>
<sequence length="169" mass="19319">MARSKTARRLGTTLWSENNTYPQMPGVSRHDMPKRHRTWHTMGRMSDNTTQRKALQQLESEPSEERIAYYRKPFMVLWAAIQEASSELQDDYTLSPELSQLWVGEQIRQVSDSLVDRLAEIAVAHGESKSNVARAANASPDNVIRRFPRLKADAAHDRTLIDDVLDSLE</sequence>
<evidence type="ECO:0000313" key="9">
    <source>
        <dbReference type="Proteomes" id="UP000193208"/>
    </source>
</evidence>
<dbReference type="Proteomes" id="UP000192714">
    <property type="component" value="Unassembled WGS sequence"/>
</dbReference>
<evidence type="ECO:0000313" key="12">
    <source>
        <dbReference type="Proteomes" id="UP000193905"/>
    </source>
</evidence>
<dbReference type="Proteomes" id="UP000193664">
    <property type="component" value="Unassembled WGS sequence"/>
</dbReference>
<evidence type="ECO:0000313" key="1">
    <source>
        <dbReference type="EMBL" id="CUN61056.1"/>
    </source>
</evidence>
<dbReference type="Proteomes" id="UP000193905">
    <property type="component" value="Unassembled WGS sequence"/>
</dbReference>
<gene>
    <name evidence="4" type="ORF">AD0028_0945</name>
    <name evidence="5" type="ORF">AL0462_0804</name>
    <name evidence="6" type="ORF">AL0467_0863</name>
    <name evidence="3" type="ORF">B0487_0905</name>
    <name evidence="2" type="ORF">B5789_0577</name>
    <name evidence="1" type="ORF">ERS852382_00871</name>
</gene>
<dbReference type="EMBL" id="LNKF01000002">
    <property type="protein sequence ID" value="OSG95704.1"/>
    <property type="molecule type" value="Genomic_DNA"/>
</dbReference>
<dbReference type="EMBL" id="LNKH01000003">
    <property type="protein sequence ID" value="OSG98253.1"/>
    <property type="molecule type" value="Genomic_DNA"/>
</dbReference>
<dbReference type="AlphaFoldDB" id="A0A173YD25"/>
<protein>
    <submittedName>
        <fullName evidence="1 3">Transcriptional regulator</fullName>
    </submittedName>
</protein>